<proteinExistence type="predicted"/>
<evidence type="ECO:0000313" key="1">
    <source>
        <dbReference type="EMBL" id="QSZ35732.1"/>
    </source>
</evidence>
<accession>A0A8A3PK52</accession>
<gene>
    <name evidence="1" type="ORF">DSL72_006854</name>
</gene>
<keyword evidence="2" id="KW-1185">Reference proteome</keyword>
<sequence>MTLIIRKSKVITVFPPLPTLKKHATAGNTESLSRFKDFPQEIQLQIFRNALPDQMLIIFNFKLERKSPVANIALIGFRVYIAKFLGPLSLLGTCKTLDTSFLRDGEFEEIRIKPQVSDPSLLLNEDLQSDIPVLVSWRPSQRNYTYMRPARDIFMTDSDTLLQIYHHGGSINLERFTHIALRYNSSLPVLRDIVKILSLVQDQCPSLKRLSIWNDPCRILLVGERTPSSHARILDINDDMLKLKPRDHLGMIYPQSSKTFLFFQALYSKSRCLLEVLEKAYPIIAEKDGENKNSIQYWKS</sequence>
<evidence type="ECO:0000313" key="2">
    <source>
        <dbReference type="Proteomes" id="UP000672032"/>
    </source>
</evidence>
<dbReference type="EMBL" id="CP063410">
    <property type="protein sequence ID" value="QSZ35732.1"/>
    <property type="molecule type" value="Genomic_DNA"/>
</dbReference>
<reference evidence="1" key="1">
    <citation type="submission" date="2020-10" db="EMBL/GenBank/DDBJ databases">
        <title>Genome Sequence of Monilinia vaccinii-corymbosi Sheds Light on Mummy Berry Disease Infection of Blueberry and Mating Type.</title>
        <authorList>
            <person name="Yow A.G."/>
            <person name="Zhang Y."/>
            <person name="Bansal K."/>
            <person name="Eacker S.M."/>
            <person name="Sullivan S."/>
            <person name="Liachko I."/>
            <person name="Cubeta M.A."/>
            <person name="Rollins J.A."/>
            <person name="Ashrafi H."/>
        </authorList>
    </citation>
    <scope>NUCLEOTIDE SEQUENCE</scope>
    <source>
        <strain evidence="1">RL-1</strain>
    </source>
</reference>
<protein>
    <submittedName>
        <fullName evidence="1">Uncharacterized protein</fullName>
    </submittedName>
</protein>
<dbReference type="OrthoDB" id="3544787at2759"/>
<name>A0A8A3PK52_9HELO</name>
<dbReference type="AlphaFoldDB" id="A0A8A3PK52"/>
<organism evidence="1 2">
    <name type="scientific">Monilinia vaccinii-corymbosi</name>
    <dbReference type="NCBI Taxonomy" id="61207"/>
    <lineage>
        <taxon>Eukaryota</taxon>
        <taxon>Fungi</taxon>
        <taxon>Dikarya</taxon>
        <taxon>Ascomycota</taxon>
        <taxon>Pezizomycotina</taxon>
        <taxon>Leotiomycetes</taxon>
        <taxon>Helotiales</taxon>
        <taxon>Sclerotiniaceae</taxon>
        <taxon>Monilinia</taxon>
    </lineage>
</organism>
<dbReference type="Proteomes" id="UP000672032">
    <property type="component" value="Chromosome 6"/>
</dbReference>